<reference evidence="2 3" key="1">
    <citation type="submission" date="2015-01" db="EMBL/GenBank/DDBJ databases">
        <title>Evolution of Trichinella species and genotypes.</title>
        <authorList>
            <person name="Korhonen P.K."/>
            <person name="Edoardo P."/>
            <person name="Giuseppe L.R."/>
            <person name="Gasser R.B."/>
        </authorList>
    </citation>
    <scope>NUCLEOTIDE SEQUENCE [LARGE SCALE GENOMIC DNA]</scope>
    <source>
        <strain evidence="2">ISS470</strain>
    </source>
</reference>
<dbReference type="EMBL" id="JYDT01000063">
    <property type="protein sequence ID" value="KRY86985.1"/>
    <property type="molecule type" value="Genomic_DNA"/>
</dbReference>
<evidence type="ECO:0000313" key="2">
    <source>
        <dbReference type="EMBL" id="KRY86985.1"/>
    </source>
</evidence>
<dbReference type="AlphaFoldDB" id="A0A0V1FLR2"/>
<comment type="caution">
    <text evidence="2">The sequence shown here is derived from an EMBL/GenBank/DDBJ whole genome shotgun (WGS) entry which is preliminary data.</text>
</comment>
<dbReference type="EMBL" id="JYDT01000133">
    <property type="protein sequence ID" value="KRY83724.1"/>
    <property type="molecule type" value="Genomic_DNA"/>
</dbReference>
<keyword evidence="3" id="KW-1185">Reference proteome</keyword>
<gene>
    <name evidence="2" type="ORF">T4D_16101</name>
    <name evidence="1" type="ORF">T4D_4067</name>
</gene>
<protein>
    <submittedName>
        <fullName evidence="2">Uncharacterized protein</fullName>
    </submittedName>
</protein>
<accession>A0A0V1FLR2</accession>
<dbReference type="Proteomes" id="UP000054995">
    <property type="component" value="Unassembled WGS sequence"/>
</dbReference>
<name>A0A0V1FLR2_TRIPS</name>
<organism evidence="2 3">
    <name type="scientific">Trichinella pseudospiralis</name>
    <name type="common">Parasitic roundworm</name>
    <dbReference type="NCBI Taxonomy" id="6337"/>
    <lineage>
        <taxon>Eukaryota</taxon>
        <taxon>Metazoa</taxon>
        <taxon>Ecdysozoa</taxon>
        <taxon>Nematoda</taxon>
        <taxon>Enoplea</taxon>
        <taxon>Dorylaimia</taxon>
        <taxon>Trichinellida</taxon>
        <taxon>Trichinellidae</taxon>
        <taxon>Trichinella</taxon>
    </lineage>
</organism>
<evidence type="ECO:0000313" key="1">
    <source>
        <dbReference type="EMBL" id="KRY83724.1"/>
    </source>
</evidence>
<evidence type="ECO:0000313" key="3">
    <source>
        <dbReference type="Proteomes" id="UP000054995"/>
    </source>
</evidence>
<sequence>MTNHNMLNLKRQLVYDTYLFASLTMKQKIEIVMVKHNLKVMPQAQVVLTQESASVKRCTVSPDLEPAISLASCLELFYDNSKIVTESPESFQPYFCFDHAKKCH</sequence>
<proteinExistence type="predicted"/>